<feature type="domain" description="RNA polymerase sigma-70 region 2" evidence="7">
    <location>
        <begin position="46"/>
        <end position="112"/>
    </location>
</feature>
<reference evidence="9" key="1">
    <citation type="journal article" date="2014" name="Int. J. Syst. Evol. Microbiol.">
        <title>Complete genome sequence of Corynebacterium casei LMG S-19264T (=DSM 44701T), isolated from a smear-ripened cheese.</title>
        <authorList>
            <consortium name="US DOE Joint Genome Institute (JGI-PGF)"/>
            <person name="Walter F."/>
            <person name="Albersmeier A."/>
            <person name="Kalinowski J."/>
            <person name="Ruckert C."/>
        </authorList>
    </citation>
    <scope>NUCLEOTIDE SEQUENCE</scope>
    <source>
        <strain evidence="9">CGMCC 1.12827</strain>
    </source>
</reference>
<dbReference type="InterPro" id="IPR013325">
    <property type="entry name" value="RNA_pol_sigma_r2"/>
</dbReference>
<dbReference type="NCBIfam" id="TIGR02937">
    <property type="entry name" value="sigma70-ECF"/>
    <property type="match status" value="1"/>
</dbReference>
<evidence type="ECO:0000259" key="8">
    <source>
        <dbReference type="Pfam" id="PF08281"/>
    </source>
</evidence>
<name>A0A916WUK1_9ACTN</name>
<dbReference type="EMBL" id="BMGC01000016">
    <property type="protein sequence ID" value="GGB35323.1"/>
    <property type="molecule type" value="Genomic_DNA"/>
</dbReference>
<dbReference type="PANTHER" id="PTHR43133">
    <property type="entry name" value="RNA POLYMERASE ECF-TYPE SIGMA FACTO"/>
    <property type="match status" value="1"/>
</dbReference>
<feature type="domain" description="RNA polymerase sigma factor 70 region 4 type 2" evidence="8">
    <location>
        <begin position="146"/>
        <end position="197"/>
    </location>
</feature>
<dbReference type="InterPro" id="IPR039425">
    <property type="entry name" value="RNA_pol_sigma-70-like"/>
</dbReference>
<dbReference type="SUPFAM" id="SSF88659">
    <property type="entry name" value="Sigma3 and sigma4 domains of RNA polymerase sigma factors"/>
    <property type="match status" value="1"/>
</dbReference>
<evidence type="ECO:0000259" key="7">
    <source>
        <dbReference type="Pfam" id="PF04542"/>
    </source>
</evidence>
<organism evidence="9 10">
    <name type="scientific">Gordonia jinhuaensis</name>
    <dbReference type="NCBI Taxonomy" id="1517702"/>
    <lineage>
        <taxon>Bacteria</taxon>
        <taxon>Bacillati</taxon>
        <taxon>Actinomycetota</taxon>
        <taxon>Actinomycetes</taxon>
        <taxon>Mycobacteriales</taxon>
        <taxon>Gordoniaceae</taxon>
        <taxon>Gordonia</taxon>
    </lineage>
</organism>
<feature type="region of interest" description="Disordered" evidence="6">
    <location>
        <begin position="1"/>
        <end position="25"/>
    </location>
</feature>
<dbReference type="InterPro" id="IPR007627">
    <property type="entry name" value="RNA_pol_sigma70_r2"/>
</dbReference>
<dbReference type="PANTHER" id="PTHR43133:SF66">
    <property type="entry name" value="ECF RNA POLYMERASE SIGMA FACTOR SIGK"/>
    <property type="match status" value="1"/>
</dbReference>
<evidence type="ECO:0000256" key="3">
    <source>
        <dbReference type="ARBA" id="ARBA00023082"/>
    </source>
</evidence>
<proteinExistence type="inferred from homology"/>
<dbReference type="AlphaFoldDB" id="A0A916WUK1"/>
<dbReference type="NCBIfam" id="NF007228">
    <property type="entry name" value="PRK09646.1"/>
    <property type="match status" value="1"/>
</dbReference>
<dbReference type="Gene3D" id="1.10.10.10">
    <property type="entry name" value="Winged helix-like DNA-binding domain superfamily/Winged helix DNA-binding domain"/>
    <property type="match status" value="1"/>
</dbReference>
<dbReference type="SUPFAM" id="SSF88946">
    <property type="entry name" value="Sigma2 domain of RNA polymerase sigma factors"/>
    <property type="match status" value="1"/>
</dbReference>
<dbReference type="GO" id="GO:0003677">
    <property type="term" value="F:DNA binding"/>
    <property type="evidence" value="ECO:0007669"/>
    <property type="project" value="UniProtKB-KW"/>
</dbReference>
<keyword evidence="3" id="KW-0731">Sigma factor</keyword>
<protein>
    <submittedName>
        <fullName evidence="9">ECF RNA polymerase sigma factor SigK</fullName>
    </submittedName>
</protein>
<evidence type="ECO:0000256" key="6">
    <source>
        <dbReference type="SAM" id="MobiDB-lite"/>
    </source>
</evidence>
<comment type="similarity">
    <text evidence="1">Belongs to the sigma-70 factor family. ECF subfamily.</text>
</comment>
<dbReference type="Pfam" id="PF04542">
    <property type="entry name" value="Sigma70_r2"/>
    <property type="match status" value="1"/>
</dbReference>
<keyword evidence="10" id="KW-1185">Reference proteome</keyword>
<evidence type="ECO:0000256" key="4">
    <source>
        <dbReference type="ARBA" id="ARBA00023125"/>
    </source>
</evidence>
<evidence type="ECO:0000256" key="2">
    <source>
        <dbReference type="ARBA" id="ARBA00023015"/>
    </source>
</evidence>
<gene>
    <name evidence="9" type="primary">sigK</name>
    <name evidence="9" type="ORF">GCM10011489_24200</name>
</gene>
<dbReference type="Pfam" id="PF08281">
    <property type="entry name" value="Sigma70_r4_2"/>
    <property type="match status" value="1"/>
</dbReference>
<keyword evidence="5" id="KW-0804">Transcription</keyword>
<evidence type="ECO:0000313" key="9">
    <source>
        <dbReference type="EMBL" id="GGB35323.1"/>
    </source>
</evidence>
<dbReference type="InterPro" id="IPR036388">
    <property type="entry name" value="WH-like_DNA-bd_sf"/>
</dbReference>
<dbReference type="InterPro" id="IPR013249">
    <property type="entry name" value="RNA_pol_sigma70_r4_t2"/>
</dbReference>
<dbReference type="GO" id="GO:0006352">
    <property type="term" value="P:DNA-templated transcription initiation"/>
    <property type="evidence" value="ECO:0007669"/>
    <property type="project" value="InterPro"/>
</dbReference>
<sequence length="207" mass="22884">MAERPPEVPAPAPTRADEADDTHRSSHLAGLMARVAEGDRGAFAELYDQTSPRVYGLILRVLRDPGYAEETAQEVYLSVWQSADRYSAEAGSVISWLLTIAHRRAVDRVRSEEAAGRRTFERGVAALVVDVDDTAERLERDDETAQVRNCLGTLTDVQRQSVELAYYGGLTYPQVAQQLGAALPTVKSRIRDGLRRLRTCLEVGRDG</sequence>
<keyword evidence="4" id="KW-0238">DNA-binding</keyword>
<evidence type="ECO:0000313" key="10">
    <source>
        <dbReference type="Proteomes" id="UP000621454"/>
    </source>
</evidence>
<dbReference type="InterPro" id="IPR013324">
    <property type="entry name" value="RNA_pol_sigma_r3/r4-like"/>
</dbReference>
<reference evidence="9" key="2">
    <citation type="submission" date="2020-09" db="EMBL/GenBank/DDBJ databases">
        <authorList>
            <person name="Sun Q."/>
            <person name="Zhou Y."/>
        </authorList>
    </citation>
    <scope>NUCLEOTIDE SEQUENCE</scope>
    <source>
        <strain evidence="9">CGMCC 1.12827</strain>
    </source>
</reference>
<keyword evidence="2" id="KW-0805">Transcription regulation</keyword>
<evidence type="ECO:0000256" key="1">
    <source>
        <dbReference type="ARBA" id="ARBA00010641"/>
    </source>
</evidence>
<accession>A0A916WUK1</accession>
<evidence type="ECO:0000256" key="5">
    <source>
        <dbReference type="ARBA" id="ARBA00023163"/>
    </source>
</evidence>
<dbReference type="Gene3D" id="1.10.1740.10">
    <property type="match status" value="1"/>
</dbReference>
<feature type="compositionally biased region" description="Basic and acidic residues" evidence="6">
    <location>
        <begin position="15"/>
        <end position="24"/>
    </location>
</feature>
<dbReference type="Proteomes" id="UP000621454">
    <property type="component" value="Unassembled WGS sequence"/>
</dbReference>
<dbReference type="CDD" id="cd06171">
    <property type="entry name" value="Sigma70_r4"/>
    <property type="match status" value="1"/>
</dbReference>
<dbReference type="GO" id="GO:0016987">
    <property type="term" value="F:sigma factor activity"/>
    <property type="evidence" value="ECO:0007669"/>
    <property type="project" value="UniProtKB-KW"/>
</dbReference>
<comment type="caution">
    <text evidence="9">The sequence shown here is derived from an EMBL/GenBank/DDBJ whole genome shotgun (WGS) entry which is preliminary data.</text>
</comment>
<dbReference type="InterPro" id="IPR014284">
    <property type="entry name" value="RNA_pol_sigma-70_dom"/>
</dbReference>